<name>A0ACB9KLA0_BAUVA</name>
<gene>
    <name evidence="1" type="ORF">L6164_037863</name>
</gene>
<evidence type="ECO:0000313" key="2">
    <source>
        <dbReference type="Proteomes" id="UP000828941"/>
    </source>
</evidence>
<sequence>MANYMMPHGAAESDLFTYTSDLEDDSASSGRSRSTPSVNQPLPGEQAMPPALPVMQEAANPVGEQAGPANPEFPYISYEVIGGEAGSSSRVPQYDSSVNHAPDPTAAAEPLAPDPDVYHPLLDDNTRRDELNDRAGVHFAELSERDRNVLLDNQLIIDKAIEKALLSDGYSRDELNDLSKRNQIRGFLFYPHGKLMSVNTYKNYVKEVQFATHRSKPYKRICDAIASSRLFLKRVKPLKKSELRSPF</sequence>
<keyword evidence="2" id="KW-1185">Reference proteome</keyword>
<reference evidence="1 2" key="1">
    <citation type="journal article" date="2022" name="DNA Res.">
        <title>Chromosomal-level genome assembly of the orchid tree Bauhinia variegata (Leguminosae; Cercidoideae) supports the allotetraploid origin hypothesis of Bauhinia.</title>
        <authorList>
            <person name="Zhong Y."/>
            <person name="Chen Y."/>
            <person name="Zheng D."/>
            <person name="Pang J."/>
            <person name="Liu Y."/>
            <person name="Luo S."/>
            <person name="Meng S."/>
            <person name="Qian L."/>
            <person name="Wei D."/>
            <person name="Dai S."/>
            <person name="Zhou R."/>
        </authorList>
    </citation>
    <scope>NUCLEOTIDE SEQUENCE [LARGE SCALE GENOMIC DNA]</scope>
    <source>
        <strain evidence="1">BV-YZ2020</strain>
    </source>
</reference>
<protein>
    <submittedName>
        <fullName evidence="1">Uncharacterized protein</fullName>
    </submittedName>
</protein>
<comment type="caution">
    <text evidence="1">The sequence shown here is derived from an EMBL/GenBank/DDBJ whole genome shotgun (WGS) entry which is preliminary data.</text>
</comment>
<organism evidence="1 2">
    <name type="scientific">Bauhinia variegata</name>
    <name type="common">Purple orchid tree</name>
    <name type="synonym">Phanera variegata</name>
    <dbReference type="NCBI Taxonomy" id="167791"/>
    <lineage>
        <taxon>Eukaryota</taxon>
        <taxon>Viridiplantae</taxon>
        <taxon>Streptophyta</taxon>
        <taxon>Embryophyta</taxon>
        <taxon>Tracheophyta</taxon>
        <taxon>Spermatophyta</taxon>
        <taxon>Magnoliopsida</taxon>
        <taxon>eudicotyledons</taxon>
        <taxon>Gunneridae</taxon>
        <taxon>Pentapetalae</taxon>
        <taxon>rosids</taxon>
        <taxon>fabids</taxon>
        <taxon>Fabales</taxon>
        <taxon>Fabaceae</taxon>
        <taxon>Cercidoideae</taxon>
        <taxon>Cercideae</taxon>
        <taxon>Bauhiniinae</taxon>
        <taxon>Bauhinia</taxon>
    </lineage>
</organism>
<accession>A0ACB9KLA0</accession>
<proteinExistence type="predicted"/>
<dbReference type="EMBL" id="CM039439">
    <property type="protein sequence ID" value="KAI4298011.1"/>
    <property type="molecule type" value="Genomic_DNA"/>
</dbReference>
<dbReference type="Proteomes" id="UP000828941">
    <property type="component" value="Chromosome 14"/>
</dbReference>
<evidence type="ECO:0000313" key="1">
    <source>
        <dbReference type="EMBL" id="KAI4298011.1"/>
    </source>
</evidence>